<evidence type="ECO:0000259" key="3">
    <source>
        <dbReference type="Pfam" id="PF22965"/>
    </source>
</evidence>
<dbReference type="Pfam" id="PF24436">
    <property type="entry name" value="INTS7_N"/>
    <property type="match status" value="1"/>
</dbReference>
<dbReference type="GO" id="GO:0034472">
    <property type="term" value="P:snRNA 3'-end processing"/>
    <property type="evidence" value="ECO:0007669"/>
    <property type="project" value="TreeGrafter"/>
</dbReference>
<dbReference type="Proteomes" id="UP000186922">
    <property type="component" value="Unassembled WGS sequence"/>
</dbReference>
<sequence>MLSLGTLHQQKKISLQAQEAEAHSLFLRVIDLIRSNRLVDQVEAIALCGSCCSRFQSPVIVNSAFMRMAEAFRNGPSMLRMEILRVIQRSAEHLPKIRNYTDFVRPISEVIYSNDPDARAVTLRLLAAIAVSIPNQLDAHHAVRMALQSNDSTELQAALYACLNIVRVTGKFAEEVTHDVVTLIGRPGLSDDIRIAAIQILPYLSGSPMDTMMIADRLTTIIDAYKTDCGKSFRLVQTCLRVQSDLLARLAEPELILRHCVTLAGYIQHPWPEVYKPARQELLRFFRLCMSQLSPKVLISLLVDLVPSDRPRVSKQGIKCAFVVAYDPVTWDVLESSDDRLVYQLRQHATEFLDASGACAFSVLCRMVALGNGVVKPEAFERTTDAVGVLYSHLIAIVSTTEDSAMLSFVLKGLSPVNLDKFPSSLFHHISSTIENFMKFRNPRCSLMCLKYLYQLSFNYHDLVRKVYDQCFTQFNFPDLEENEKFQMVFHMVALRFAVTVDPDERAMARDVIATGLSLFSLYRLARTALTDGRTVFAMEVLEHLVKSPELENMATVSNWSKVLLGLSQSESLKSQLLSNITAERQNQVTKERIDLLTRVQTRLTEVSTLSGNDKFRKAYLELTVQTQRCLLSLVDAIEELCLRASVSSNPDSVLSSLSTSFLGCIESFTSGANQSAQLFRASFDADGPSLGIVRYHFAVCTGFGEVLSAVTKRPFLVYEGIQSSESVCVRGAEDKLATLATLRTKKFDTAEEFYHWLKELYQLCSFFLSKIIPLPRYFLQKFQQTVMSVSLTPTQPADKDFAQILNMDTKLALKVDGAINTDKRLERPFIRQVSKVQIKLRITLEKSLPFSSKALHGVETAQETMMQDVMLEERSFFSHTFVMFLGYPGLYKIHVDFELHDQNLVAWDPGQSFDLMVKVVEGRKD</sequence>
<accession>A0A1D1VDI6</accession>
<proteinExistence type="inferred from homology"/>
<dbReference type="STRING" id="947166.A0A1D1VDI6"/>
<feature type="domain" description="Integrator complex subunit 7 N-terminal" evidence="4">
    <location>
        <begin position="33"/>
        <end position="531"/>
    </location>
</feature>
<dbReference type="OrthoDB" id="1921953at2759"/>
<dbReference type="InterPro" id="IPR054519">
    <property type="entry name" value="INTS7_C"/>
</dbReference>
<comment type="similarity">
    <text evidence="1">Belongs to the Integrator subunit 7 family.</text>
</comment>
<dbReference type="InterPro" id="IPR011989">
    <property type="entry name" value="ARM-like"/>
</dbReference>
<dbReference type="AlphaFoldDB" id="A0A1D1VDI6"/>
<dbReference type="Pfam" id="PF22965">
    <property type="entry name" value="INTS7_C"/>
    <property type="match status" value="1"/>
</dbReference>
<dbReference type="PANTHER" id="PTHR13322:SF2">
    <property type="entry name" value="INTEGRATOR COMPLEX SUBUNIT 7"/>
    <property type="match status" value="1"/>
</dbReference>
<name>A0A1D1VDI6_RAMVA</name>
<keyword evidence="6" id="KW-1185">Reference proteome</keyword>
<dbReference type="EMBL" id="BDGG01000004">
    <property type="protein sequence ID" value="GAU97797.1"/>
    <property type="molecule type" value="Genomic_DNA"/>
</dbReference>
<dbReference type="PANTHER" id="PTHR13322">
    <property type="entry name" value="C1ORF73 PROTEIN"/>
    <property type="match status" value="1"/>
</dbReference>
<evidence type="ECO:0000256" key="1">
    <source>
        <dbReference type="ARBA" id="ARBA00008565"/>
    </source>
</evidence>
<evidence type="ECO:0000313" key="5">
    <source>
        <dbReference type="EMBL" id="GAU97797.1"/>
    </source>
</evidence>
<dbReference type="InterPro" id="IPR016024">
    <property type="entry name" value="ARM-type_fold"/>
</dbReference>
<evidence type="ECO:0000259" key="4">
    <source>
        <dbReference type="Pfam" id="PF24436"/>
    </source>
</evidence>
<dbReference type="InterPro" id="IPR033060">
    <property type="entry name" value="INTS7"/>
</dbReference>
<gene>
    <name evidence="5" type="primary">RvY_09031-1</name>
    <name evidence="5" type="synonym">RvY_09031.1</name>
    <name evidence="5" type="ORF">RvY_09031</name>
</gene>
<dbReference type="GO" id="GO:0032039">
    <property type="term" value="C:integrator complex"/>
    <property type="evidence" value="ECO:0007669"/>
    <property type="project" value="InterPro"/>
</dbReference>
<dbReference type="SUPFAM" id="SSF48371">
    <property type="entry name" value="ARM repeat"/>
    <property type="match status" value="1"/>
</dbReference>
<reference evidence="5 6" key="1">
    <citation type="journal article" date="2016" name="Nat. Commun.">
        <title>Extremotolerant tardigrade genome and improved radiotolerance of human cultured cells by tardigrade-unique protein.</title>
        <authorList>
            <person name="Hashimoto T."/>
            <person name="Horikawa D.D."/>
            <person name="Saito Y."/>
            <person name="Kuwahara H."/>
            <person name="Kozuka-Hata H."/>
            <person name="Shin-I T."/>
            <person name="Minakuchi Y."/>
            <person name="Ohishi K."/>
            <person name="Motoyama A."/>
            <person name="Aizu T."/>
            <person name="Enomoto A."/>
            <person name="Kondo K."/>
            <person name="Tanaka S."/>
            <person name="Hara Y."/>
            <person name="Koshikawa S."/>
            <person name="Sagara H."/>
            <person name="Miura T."/>
            <person name="Yokobori S."/>
            <person name="Miyagawa K."/>
            <person name="Suzuki Y."/>
            <person name="Kubo T."/>
            <person name="Oyama M."/>
            <person name="Kohara Y."/>
            <person name="Fujiyama A."/>
            <person name="Arakawa K."/>
            <person name="Katayama T."/>
            <person name="Toyoda A."/>
            <person name="Kunieda T."/>
        </authorList>
    </citation>
    <scope>NUCLEOTIDE SEQUENCE [LARGE SCALE GENOMIC DNA]</scope>
    <source>
        <strain evidence="5 6">YOKOZUNA-1</strain>
    </source>
</reference>
<protein>
    <recommendedName>
        <fullName evidence="2">Integrator complex subunit 7</fullName>
    </recommendedName>
</protein>
<feature type="domain" description="Integrator complex subunit 7 C-terminal" evidence="3">
    <location>
        <begin position="791"/>
        <end position="908"/>
    </location>
</feature>
<comment type="caution">
    <text evidence="5">The sequence shown here is derived from an EMBL/GenBank/DDBJ whole genome shotgun (WGS) entry which is preliminary data.</text>
</comment>
<dbReference type="InterPro" id="IPR056516">
    <property type="entry name" value="INTS7_N"/>
</dbReference>
<dbReference type="Gene3D" id="1.25.10.10">
    <property type="entry name" value="Leucine-rich Repeat Variant"/>
    <property type="match status" value="1"/>
</dbReference>
<organism evidence="5 6">
    <name type="scientific">Ramazzottius varieornatus</name>
    <name type="common">Water bear</name>
    <name type="synonym">Tardigrade</name>
    <dbReference type="NCBI Taxonomy" id="947166"/>
    <lineage>
        <taxon>Eukaryota</taxon>
        <taxon>Metazoa</taxon>
        <taxon>Ecdysozoa</taxon>
        <taxon>Tardigrada</taxon>
        <taxon>Eutardigrada</taxon>
        <taxon>Parachela</taxon>
        <taxon>Hypsibioidea</taxon>
        <taxon>Ramazzottiidae</taxon>
        <taxon>Ramazzottius</taxon>
    </lineage>
</organism>
<evidence type="ECO:0000313" key="6">
    <source>
        <dbReference type="Proteomes" id="UP000186922"/>
    </source>
</evidence>
<evidence type="ECO:0000256" key="2">
    <source>
        <dbReference type="ARBA" id="ARBA00015336"/>
    </source>
</evidence>